<dbReference type="GO" id="GO:0016020">
    <property type="term" value="C:membrane"/>
    <property type="evidence" value="ECO:0007669"/>
    <property type="project" value="TreeGrafter"/>
</dbReference>
<feature type="active site" description="Charge relay system" evidence="4 5">
    <location>
        <position position="260"/>
    </location>
</feature>
<dbReference type="Pfam" id="PF00082">
    <property type="entry name" value="Peptidase_S8"/>
    <property type="match status" value="1"/>
</dbReference>
<dbReference type="PANTHER" id="PTHR42884:SF14">
    <property type="entry name" value="NEUROENDOCRINE CONVERTASE 1"/>
    <property type="match status" value="1"/>
</dbReference>
<dbReference type="InterPro" id="IPR036852">
    <property type="entry name" value="Peptidase_S8/S53_dom_sf"/>
</dbReference>
<feature type="domain" description="Peptidase S8/S53" evidence="8">
    <location>
        <begin position="210"/>
        <end position="549"/>
    </location>
</feature>
<reference evidence="9 10" key="1">
    <citation type="submission" date="2016-10" db="EMBL/GenBank/DDBJ databases">
        <authorList>
            <person name="Varghese N."/>
            <person name="Submissions S."/>
        </authorList>
    </citation>
    <scope>NUCLEOTIDE SEQUENCE [LARGE SCALE GENOMIC DNA]</scope>
    <source>
        <strain evidence="9 10">DSM 1361</strain>
    </source>
</reference>
<proteinExistence type="inferred from homology"/>
<evidence type="ECO:0000256" key="1">
    <source>
        <dbReference type="ARBA" id="ARBA00022670"/>
    </source>
</evidence>
<dbReference type="InterPro" id="IPR022398">
    <property type="entry name" value="Peptidase_S8_His-AS"/>
</dbReference>
<evidence type="ECO:0000256" key="4">
    <source>
        <dbReference type="PIRSR" id="PIRSR615500-1"/>
    </source>
</evidence>
<feature type="active site" description="Charge relay system" evidence="4 5">
    <location>
        <position position="219"/>
    </location>
</feature>
<dbReference type="EMBL" id="FOXF01000044">
    <property type="protein sequence ID" value="SFP62199.1"/>
    <property type="molecule type" value="Genomic_DNA"/>
</dbReference>
<dbReference type="PRINTS" id="PR00723">
    <property type="entry name" value="SUBTILISIN"/>
</dbReference>
<feature type="region of interest" description="Disordered" evidence="6">
    <location>
        <begin position="28"/>
        <end position="52"/>
    </location>
</feature>
<sequence length="759" mass="82221">MKLSAKKASLALFNALLLSSITACGGGGDDHGTDPIPPEPVDPVDPVDDDEQDESTIKLSVIEYGDMFTGKPFIIKFEQKPSVSSLKGETLTAITAKYGVVTDVNPLTDESAASGTVFYYLPLSALKALGDVYSFTEEFTVTDADGNISVYKLAQGTNTTHGDPLLTDQWHIRNVSQNPFKVSKKPVKGIDLNVIPAWHEKDSNNELLSGKNVRVGVWDAPIDLNHEELKDKIYTPSRITSDVNKGLTLNDVINDKTLLHGTAVAGIIGASAGNAKGGRGIAPDVLLTSYAMNGTDTSFLARKDDLDIVNASIGSSNSFSFDPAFEMTLQAMFENGIPFIKAAGNQFDSITYDHDDLYSTKACLRYKVACQYEQSSSIERGRYQINVAALNSLGEHSSYSSAGSHIWVSGTGGEFGYLGSGSDSAAVVTSIYSQDPSKYSDWDAGTPWRKDSTNYESRKFYTQRMNGTSAATPSVTGVSALVLQAKPDITVPQLRYILASTARNDRDWSSLAYSSISAYDSDLGETVTPDRGWNSNASGLRFSNRYGFGVVDAEKAVKAALNCNSDELCAKRASLPQDYKNTNSNPCTTSDDGKIVTCIFSDFVNTEDSSDNQSEIEVEEVSVNLNSFGYTSDSPETIVEDDMAATYCNYAASNKGYIAGIAYANNLLQMEIRSPNGTIALVKPFYANWDFSGKVLNSVYGLGYKSPFLVNTSDFFTEKFSASNNLFILTFKSKCSIDVDELNKHIYLLVGGYPDRAAD</sequence>
<dbReference type="OrthoDB" id="9790784at2"/>
<name>A0A662ZJ45_9GAMM</name>
<evidence type="ECO:0000313" key="9">
    <source>
        <dbReference type="EMBL" id="SFP62199.1"/>
    </source>
</evidence>
<dbReference type="GO" id="GO:0004252">
    <property type="term" value="F:serine-type endopeptidase activity"/>
    <property type="evidence" value="ECO:0007669"/>
    <property type="project" value="UniProtKB-UniRule"/>
</dbReference>
<feature type="signal peptide" evidence="7">
    <location>
        <begin position="1"/>
        <end position="25"/>
    </location>
</feature>
<dbReference type="Proteomes" id="UP000243745">
    <property type="component" value="Unassembled WGS sequence"/>
</dbReference>
<protein>
    <submittedName>
        <fullName evidence="9">Subtilase family protein</fullName>
    </submittedName>
</protein>
<keyword evidence="3 5" id="KW-0720">Serine protease</keyword>
<keyword evidence="10" id="KW-1185">Reference proteome</keyword>
<evidence type="ECO:0000256" key="6">
    <source>
        <dbReference type="SAM" id="MobiDB-lite"/>
    </source>
</evidence>
<dbReference type="PROSITE" id="PS51892">
    <property type="entry name" value="SUBTILASE"/>
    <property type="match status" value="1"/>
</dbReference>
<evidence type="ECO:0000256" key="3">
    <source>
        <dbReference type="ARBA" id="ARBA00022825"/>
    </source>
</evidence>
<feature type="chain" id="PRO_5024836219" evidence="7">
    <location>
        <begin position="26"/>
        <end position="759"/>
    </location>
</feature>
<evidence type="ECO:0000256" key="2">
    <source>
        <dbReference type="ARBA" id="ARBA00022801"/>
    </source>
</evidence>
<organism evidence="9 10">
    <name type="scientific">Ruminobacter amylophilus</name>
    <dbReference type="NCBI Taxonomy" id="867"/>
    <lineage>
        <taxon>Bacteria</taxon>
        <taxon>Pseudomonadati</taxon>
        <taxon>Pseudomonadota</taxon>
        <taxon>Gammaproteobacteria</taxon>
        <taxon>Aeromonadales</taxon>
        <taxon>Succinivibrionaceae</taxon>
        <taxon>Ruminobacter</taxon>
    </lineage>
</organism>
<gene>
    <name evidence="9" type="ORF">SAMN02910344_01894</name>
</gene>
<dbReference type="PROSITE" id="PS51257">
    <property type="entry name" value="PROKAR_LIPOPROTEIN"/>
    <property type="match status" value="1"/>
</dbReference>
<dbReference type="Gene3D" id="3.40.50.200">
    <property type="entry name" value="Peptidase S8/S53 domain"/>
    <property type="match status" value="1"/>
</dbReference>
<dbReference type="SUPFAM" id="SSF52743">
    <property type="entry name" value="Subtilisin-like"/>
    <property type="match status" value="1"/>
</dbReference>
<accession>A0A662ZJ45</accession>
<feature type="active site" description="Charge relay system" evidence="4 5">
    <location>
        <position position="469"/>
    </location>
</feature>
<keyword evidence="2 5" id="KW-0378">Hydrolase</keyword>
<dbReference type="GO" id="GO:0016485">
    <property type="term" value="P:protein processing"/>
    <property type="evidence" value="ECO:0007669"/>
    <property type="project" value="TreeGrafter"/>
</dbReference>
<dbReference type="AlphaFoldDB" id="A0A662ZJ45"/>
<evidence type="ECO:0000313" key="10">
    <source>
        <dbReference type="Proteomes" id="UP000243745"/>
    </source>
</evidence>
<keyword evidence="7" id="KW-0732">Signal</keyword>
<keyword evidence="1 5" id="KW-0645">Protease</keyword>
<evidence type="ECO:0000256" key="7">
    <source>
        <dbReference type="SAM" id="SignalP"/>
    </source>
</evidence>
<evidence type="ECO:0000256" key="5">
    <source>
        <dbReference type="PROSITE-ProRule" id="PRU01240"/>
    </source>
</evidence>
<dbReference type="PROSITE" id="PS00137">
    <property type="entry name" value="SUBTILASE_HIS"/>
    <property type="match status" value="1"/>
</dbReference>
<dbReference type="PROSITE" id="PS00138">
    <property type="entry name" value="SUBTILASE_SER"/>
    <property type="match status" value="1"/>
</dbReference>
<dbReference type="InterPro" id="IPR000209">
    <property type="entry name" value="Peptidase_S8/S53_dom"/>
</dbReference>
<dbReference type="InterPro" id="IPR015500">
    <property type="entry name" value="Peptidase_S8_subtilisin-rel"/>
</dbReference>
<comment type="similarity">
    <text evidence="5">Belongs to the peptidase S8 family.</text>
</comment>
<evidence type="ECO:0000259" key="8">
    <source>
        <dbReference type="Pfam" id="PF00082"/>
    </source>
</evidence>
<dbReference type="RefSeq" id="WP_093143147.1">
    <property type="nucleotide sequence ID" value="NZ_FOXF01000044.1"/>
</dbReference>
<dbReference type="PANTHER" id="PTHR42884">
    <property type="entry name" value="PROPROTEIN CONVERTASE SUBTILISIN/KEXIN-RELATED"/>
    <property type="match status" value="1"/>
</dbReference>
<dbReference type="InterPro" id="IPR023828">
    <property type="entry name" value="Peptidase_S8_Ser-AS"/>
</dbReference>